<keyword evidence="2" id="KW-1185">Reference proteome</keyword>
<dbReference type="RefSeq" id="WP_204686116.1">
    <property type="nucleotide sequence ID" value="NZ_JACJLU010000009.1"/>
</dbReference>
<name>A0ABS2FQM2_9FIRM</name>
<proteinExistence type="predicted"/>
<protein>
    <recommendedName>
        <fullName evidence="3">Response regulator</fullName>
    </recommendedName>
</protein>
<sequence>MTTINILYIDDQPEIALSEYLDNYQLPNCEIEYSDITFNPDKGYESLINDPDVKSANIIFIDSKLFENNNAVSGKFTGEEFKIILKKYFPFIEVIVITQNPIDKEYITIPKFNPKCGKTAEEYYTEKLPNLLEQYIKNIIEVRKIASELEKNNSWEKVMVEKILNSVNGQGKFDELTKNDIDNVIKIFQELEAKIRR</sequence>
<evidence type="ECO:0008006" key="3">
    <source>
        <dbReference type="Google" id="ProtNLM"/>
    </source>
</evidence>
<gene>
    <name evidence="1" type="ORF">H5982_07005</name>
</gene>
<evidence type="ECO:0000313" key="2">
    <source>
        <dbReference type="Proteomes" id="UP000775500"/>
    </source>
</evidence>
<accession>A0ABS2FQM2</accession>
<comment type="caution">
    <text evidence="1">The sequence shown here is derived from an EMBL/GenBank/DDBJ whole genome shotgun (WGS) entry which is preliminary data.</text>
</comment>
<evidence type="ECO:0000313" key="1">
    <source>
        <dbReference type="EMBL" id="MBM6831852.1"/>
    </source>
</evidence>
<reference evidence="1 2" key="1">
    <citation type="journal article" date="2021" name="Sci. Rep.">
        <title>The distribution of antibiotic resistance genes in chicken gut microbiota commensals.</title>
        <authorList>
            <person name="Juricova H."/>
            <person name="Matiasovicova J."/>
            <person name="Kubasova T."/>
            <person name="Cejkova D."/>
            <person name="Rychlik I."/>
        </authorList>
    </citation>
    <scope>NUCLEOTIDE SEQUENCE [LARGE SCALE GENOMIC DNA]</scope>
    <source>
        <strain evidence="1 2">An423</strain>
    </source>
</reference>
<dbReference type="Proteomes" id="UP000775500">
    <property type="component" value="Unassembled WGS sequence"/>
</dbReference>
<organism evidence="1 2">
    <name type="scientific">Faecalicoccus acidiformans</name>
    <dbReference type="NCBI Taxonomy" id="915173"/>
    <lineage>
        <taxon>Bacteria</taxon>
        <taxon>Bacillati</taxon>
        <taxon>Bacillota</taxon>
        <taxon>Erysipelotrichia</taxon>
        <taxon>Erysipelotrichales</taxon>
        <taxon>Erysipelotrichaceae</taxon>
        <taxon>Faecalicoccus</taxon>
    </lineage>
</organism>
<dbReference type="EMBL" id="JACJLU010000009">
    <property type="protein sequence ID" value="MBM6831852.1"/>
    <property type="molecule type" value="Genomic_DNA"/>
</dbReference>